<sequence>MGATFFDAGLRVAAGAAFFGVLSLFLLIYAWSLRSPDKAEGHIRGWRGGAGFPGALRLPGLHIGHPYRDWKSRMNEASACTPSSGIAL</sequence>
<protein>
    <submittedName>
        <fullName evidence="2">Uncharacterized protein</fullName>
    </submittedName>
</protein>
<evidence type="ECO:0000313" key="2">
    <source>
        <dbReference type="EMBL" id="GAA5074598.1"/>
    </source>
</evidence>
<accession>A0ABP9LEX1</accession>
<comment type="caution">
    <text evidence="2">The sequence shown here is derived from an EMBL/GenBank/DDBJ whole genome shotgun (WGS) entry which is preliminary data.</text>
</comment>
<dbReference type="EMBL" id="BAABKY010000002">
    <property type="protein sequence ID" value="GAA5074598.1"/>
    <property type="molecule type" value="Genomic_DNA"/>
</dbReference>
<organism evidence="2 3">
    <name type="scientific">Lysobacter panacisoli</name>
    <dbReference type="NCBI Taxonomy" id="1255263"/>
    <lineage>
        <taxon>Bacteria</taxon>
        <taxon>Pseudomonadati</taxon>
        <taxon>Pseudomonadota</taxon>
        <taxon>Gammaproteobacteria</taxon>
        <taxon>Lysobacterales</taxon>
        <taxon>Lysobacteraceae</taxon>
        <taxon>Lysobacter</taxon>
    </lineage>
</organism>
<feature type="transmembrane region" description="Helical" evidence="1">
    <location>
        <begin position="12"/>
        <end position="31"/>
    </location>
</feature>
<evidence type="ECO:0000256" key="1">
    <source>
        <dbReference type="SAM" id="Phobius"/>
    </source>
</evidence>
<keyword evidence="1" id="KW-0472">Membrane</keyword>
<reference evidence="3" key="1">
    <citation type="journal article" date="2019" name="Int. J. Syst. Evol. Microbiol.">
        <title>The Global Catalogue of Microorganisms (GCM) 10K type strain sequencing project: providing services to taxonomists for standard genome sequencing and annotation.</title>
        <authorList>
            <consortium name="The Broad Institute Genomics Platform"/>
            <consortium name="The Broad Institute Genome Sequencing Center for Infectious Disease"/>
            <person name="Wu L."/>
            <person name="Ma J."/>
        </authorList>
    </citation>
    <scope>NUCLEOTIDE SEQUENCE [LARGE SCALE GENOMIC DNA]</scope>
    <source>
        <strain evidence="3">JCM 19212</strain>
    </source>
</reference>
<keyword evidence="3" id="KW-1185">Reference proteome</keyword>
<keyword evidence="1" id="KW-1133">Transmembrane helix</keyword>
<gene>
    <name evidence="2" type="ORF">GCM10025759_17170</name>
</gene>
<name>A0ABP9LEX1_9GAMM</name>
<dbReference type="Proteomes" id="UP001501083">
    <property type="component" value="Unassembled WGS sequence"/>
</dbReference>
<evidence type="ECO:0000313" key="3">
    <source>
        <dbReference type="Proteomes" id="UP001501083"/>
    </source>
</evidence>
<keyword evidence="1" id="KW-0812">Transmembrane</keyword>
<proteinExistence type="predicted"/>